<dbReference type="PIRSF" id="PIRSF002741">
    <property type="entry name" value="MppA"/>
    <property type="match status" value="1"/>
</dbReference>
<keyword evidence="11" id="KW-1185">Reference proteome</keyword>
<comment type="subcellular location">
    <subcellularLocation>
        <location evidence="2">Periplasm</location>
    </subcellularLocation>
</comment>
<feature type="chain" id="PRO_5019191594" description="Glutathione-binding protein GsiB" evidence="8">
    <location>
        <begin position="23"/>
        <end position="508"/>
    </location>
</feature>
<dbReference type="InterPro" id="IPR039424">
    <property type="entry name" value="SBP_5"/>
</dbReference>
<dbReference type="PANTHER" id="PTHR30290">
    <property type="entry name" value="PERIPLASMIC BINDING COMPONENT OF ABC TRANSPORTER"/>
    <property type="match status" value="1"/>
</dbReference>
<evidence type="ECO:0000256" key="8">
    <source>
        <dbReference type="SAM" id="SignalP"/>
    </source>
</evidence>
<dbReference type="Proteomes" id="UP000285908">
    <property type="component" value="Unassembled WGS sequence"/>
</dbReference>
<dbReference type="GO" id="GO:0043190">
    <property type="term" value="C:ATP-binding cassette (ABC) transporter complex"/>
    <property type="evidence" value="ECO:0007669"/>
    <property type="project" value="InterPro"/>
</dbReference>
<dbReference type="InterPro" id="IPR000914">
    <property type="entry name" value="SBP_5_dom"/>
</dbReference>
<proteinExistence type="inferred from homology"/>
<dbReference type="InterPro" id="IPR030678">
    <property type="entry name" value="Peptide/Ni-bd"/>
</dbReference>
<dbReference type="Gene3D" id="3.10.105.10">
    <property type="entry name" value="Dipeptide-binding Protein, Domain 3"/>
    <property type="match status" value="1"/>
</dbReference>
<keyword evidence="7" id="KW-0574">Periplasm</keyword>
<organism evidence="10 11">
    <name type="scientific">Mesobaculum littorinae</name>
    <dbReference type="NCBI Taxonomy" id="2486419"/>
    <lineage>
        <taxon>Bacteria</taxon>
        <taxon>Pseudomonadati</taxon>
        <taxon>Pseudomonadota</taxon>
        <taxon>Alphaproteobacteria</taxon>
        <taxon>Rhodobacterales</taxon>
        <taxon>Roseobacteraceae</taxon>
        <taxon>Mesobaculum</taxon>
    </lineage>
</organism>
<feature type="signal peptide" evidence="8">
    <location>
        <begin position="1"/>
        <end position="22"/>
    </location>
</feature>
<dbReference type="AlphaFoldDB" id="A0A438AKP4"/>
<comment type="caution">
    <text evidence="10">The sequence shown here is derived from an EMBL/GenBank/DDBJ whole genome shotgun (WGS) entry which is preliminary data.</text>
</comment>
<dbReference type="SUPFAM" id="SSF53850">
    <property type="entry name" value="Periplasmic binding protein-like II"/>
    <property type="match status" value="1"/>
</dbReference>
<evidence type="ECO:0000259" key="9">
    <source>
        <dbReference type="Pfam" id="PF00496"/>
    </source>
</evidence>
<dbReference type="CDD" id="cd08499">
    <property type="entry name" value="PBP2_Ylib_like"/>
    <property type="match status" value="1"/>
</dbReference>
<evidence type="ECO:0000256" key="1">
    <source>
        <dbReference type="ARBA" id="ARBA00003489"/>
    </source>
</evidence>
<dbReference type="OrthoDB" id="9803988at2"/>
<evidence type="ECO:0000256" key="2">
    <source>
        <dbReference type="ARBA" id="ARBA00004418"/>
    </source>
</evidence>
<accession>A0A438AKP4</accession>
<comment type="similarity">
    <text evidence="3">Belongs to the bacterial solute-binding protein 5 family.</text>
</comment>
<dbReference type="Gene3D" id="3.40.190.10">
    <property type="entry name" value="Periplasmic binding protein-like II"/>
    <property type="match status" value="1"/>
</dbReference>
<evidence type="ECO:0000256" key="4">
    <source>
        <dbReference type="ARBA" id="ARBA00017393"/>
    </source>
</evidence>
<dbReference type="GO" id="GO:0042938">
    <property type="term" value="P:dipeptide transport"/>
    <property type="evidence" value="ECO:0007669"/>
    <property type="project" value="TreeGrafter"/>
</dbReference>
<gene>
    <name evidence="10" type="ORF">EKE94_00310</name>
</gene>
<dbReference type="EMBL" id="RQXX01000001">
    <property type="protein sequence ID" value="RVV99176.1"/>
    <property type="molecule type" value="Genomic_DNA"/>
</dbReference>
<evidence type="ECO:0000256" key="5">
    <source>
        <dbReference type="ARBA" id="ARBA00022448"/>
    </source>
</evidence>
<sequence length="508" mass="56044">MAYLKTTALAAVLAATGGLAQAQDIKVAMDQVFHTLDPQDSNYNVDFSSMEGVFERLISFDEDMGLVPQLATEWEANEDATQFTLTLREGVVFHDGTPFNAEAVKANLERLADQSQNLAKNSMFNMVDSVEAPDETTVVINLKEPFGAMINTLAHPAVVMHSPASLEEGDVSDNPVGTGPFRFDEWVPGEQLRVVANEDYWDSEWPKVDSVTFYPVPENATRVSMLLSDEVQFVYVLPAELAENVESNDNYEVLSREGLTVWTAAMNMNKEHFQDPKVREAFNLVVDQEAFLQVVYSGHGSVPDSPIAPNTQFHEAQEPALSTDVERARELMEEAGYGDGFEVEIWARNNSTEVRMLQFLKQQLSQINVDATVLPLEGATRSERLFGSNVNPETIEYDLAIGGWSPSTGDADWHLRPVYATEGFIPAMYNMAFYSNEVVDGAVAEALATADPEARAAAYAKAQEQIWADQPAIFLAVDEKMAGRKKGVTGVIKMPDGTMQYSHAAVEE</sequence>
<keyword evidence="5" id="KW-0813">Transport</keyword>
<dbReference type="RefSeq" id="WP_127904617.1">
    <property type="nucleotide sequence ID" value="NZ_RQXX01000001.1"/>
</dbReference>
<feature type="domain" description="Solute-binding protein family 5" evidence="9">
    <location>
        <begin position="66"/>
        <end position="421"/>
    </location>
</feature>
<keyword evidence="6 8" id="KW-0732">Signal</keyword>
<evidence type="ECO:0000256" key="7">
    <source>
        <dbReference type="ARBA" id="ARBA00022764"/>
    </source>
</evidence>
<dbReference type="Gene3D" id="3.90.76.10">
    <property type="entry name" value="Dipeptide-binding Protein, Domain 1"/>
    <property type="match status" value="1"/>
</dbReference>
<evidence type="ECO:0000313" key="10">
    <source>
        <dbReference type="EMBL" id="RVV99176.1"/>
    </source>
</evidence>
<protein>
    <recommendedName>
        <fullName evidence="4">Glutathione-binding protein GsiB</fullName>
    </recommendedName>
</protein>
<name>A0A438AKP4_9RHOB</name>
<dbReference type="GO" id="GO:0030288">
    <property type="term" value="C:outer membrane-bounded periplasmic space"/>
    <property type="evidence" value="ECO:0007669"/>
    <property type="project" value="TreeGrafter"/>
</dbReference>
<reference evidence="10 11" key="1">
    <citation type="submission" date="2018-11" db="EMBL/GenBank/DDBJ databases">
        <title>Mesobaculum littorinae gen. nov., sp. nov., isolated from Littorina scabra that represents a novel genus of the order Rhodobacteraceae.</title>
        <authorList>
            <person name="Li F."/>
        </authorList>
    </citation>
    <scope>NUCLEOTIDE SEQUENCE [LARGE SCALE GENOMIC DNA]</scope>
    <source>
        <strain evidence="10 11">M0103</strain>
    </source>
</reference>
<evidence type="ECO:0000256" key="6">
    <source>
        <dbReference type="ARBA" id="ARBA00022729"/>
    </source>
</evidence>
<comment type="function">
    <text evidence="1">Part of the ABC transporter complex GsiABCD involved in glutathione import. Binds glutathione.</text>
</comment>
<evidence type="ECO:0000313" key="11">
    <source>
        <dbReference type="Proteomes" id="UP000285908"/>
    </source>
</evidence>
<dbReference type="GO" id="GO:1904680">
    <property type="term" value="F:peptide transmembrane transporter activity"/>
    <property type="evidence" value="ECO:0007669"/>
    <property type="project" value="TreeGrafter"/>
</dbReference>
<dbReference type="Pfam" id="PF00496">
    <property type="entry name" value="SBP_bac_5"/>
    <property type="match status" value="1"/>
</dbReference>
<evidence type="ECO:0000256" key="3">
    <source>
        <dbReference type="ARBA" id="ARBA00005695"/>
    </source>
</evidence>
<dbReference type="PANTHER" id="PTHR30290:SF32">
    <property type="entry name" value="GLUTATHIONE-BINDING PROTEIN GSIB"/>
    <property type="match status" value="1"/>
</dbReference>